<dbReference type="Proteomes" id="UP001143307">
    <property type="component" value="Unassembled WGS sequence"/>
</dbReference>
<accession>A0ABT3SWJ9</accession>
<reference evidence="7" key="1">
    <citation type="submission" date="2019-02" db="EMBL/GenBank/DDBJ databases">
        <authorList>
            <person name="Li S.-H."/>
        </authorList>
    </citation>
    <scope>NUCLEOTIDE SEQUENCE</scope>
    <source>
        <strain evidence="7">IMCC8485</strain>
    </source>
</reference>
<feature type="chain" id="PRO_5046940506" evidence="6">
    <location>
        <begin position="27"/>
        <end position="159"/>
    </location>
</feature>
<dbReference type="SUPFAM" id="SSF47175">
    <property type="entry name" value="Cytochromes"/>
    <property type="match status" value="1"/>
</dbReference>
<proteinExistence type="predicted"/>
<dbReference type="PIRSF" id="PIRSF000027">
    <property type="entry name" value="Cytc_c_prime"/>
    <property type="match status" value="1"/>
</dbReference>
<dbReference type="PROSITE" id="PS51009">
    <property type="entry name" value="CYTCII"/>
    <property type="match status" value="1"/>
</dbReference>
<organism evidence="7 8">
    <name type="scientific">Candidatus Seongchinamella marina</name>
    <dbReference type="NCBI Taxonomy" id="2518990"/>
    <lineage>
        <taxon>Bacteria</taxon>
        <taxon>Pseudomonadati</taxon>
        <taxon>Pseudomonadota</taxon>
        <taxon>Gammaproteobacteria</taxon>
        <taxon>Cellvibrionales</taxon>
        <taxon>Halieaceae</taxon>
        <taxon>Seongchinamella</taxon>
    </lineage>
</organism>
<dbReference type="InterPro" id="IPR002321">
    <property type="entry name" value="Cyt_c_II"/>
</dbReference>
<evidence type="ECO:0000256" key="1">
    <source>
        <dbReference type="ARBA" id="ARBA00022448"/>
    </source>
</evidence>
<evidence type="ECO:0000256" key="5">
    <source>
        <dbReference type="ARBA" id="ARBA00023004"/>
    </source>
</evidence>
<feature type="signal peptide" evidence="6">
    <location>
        <begin position="1"/>
        <end position="26"/>
    </location>
</feature>
<gene>
    <name evidence="7" type="ORF">EYC87_12365</name>
</gene>
<dbReference type="InterPro" id="IPR010980">
    <property type="entry name" value="Cyt_c/b562"/>
</dbReference>
<dbReference type="Gene3D" id="1.20.120.10">
    <property type="entry name" value="Cytochrome c/b562"/>
    <property type="match status" value="1"/>
</dbReference>
<dbReference type="InterPro" id="IPR012127">
    <property type="entry name" value="Cyt_c_prime"/>
</dbReference>
<keyword evidence="6" id="KW-0732">Signal</keyword>
<keyword evidence="5" id="KW-0408">Iron</keyword>
<keyword evidence="2" id="KW-0349">Heme</keyword>
<dbReference type="Pfam" id="PF01322">
    <property type="entry name" value="Cytochrom_C_2"/>
    <property type="match status" value="1"/>
</dbReference>
<protein>
    <submittedName>
        <fullName evidence="7">Cytochrome c</fullName>
    </submittedName>
</protein>
<keyword evidence="4" id="KW-0249">Electron transport</keyword>
<evidence type="ECO:0000313" key="8">
    <source>
        <dbReference type="Proteomes" id="UP001143307"/>
    </source>
</evidence>
<evidence type="ECO:0000256" key="6">
    <source>
        <dbReference type="SAM" id="SignalP"/>
    </source>
</evidence>
<dbReference type="EMBL" id="SHNP01000004">
    <property type="protein sequence ID" value="MCX2974377.1"/>
    <property type="molecule type" value="Genomic_DNA"/>
</dbReference>
<evidence type="ECO:0000256" key="4">
    <source>
        <dbReference type="ARBA" id="ARBA00022982"/>
    </source>
</evidence>
<comment type="caution">
    <text evidence="7">The sequence shown here is derived from an EMBL/GenBank/DDBJ whole genome shotgun (WGS) entry which is preliminary data.</text>
</comment>
<evidence type="ECO:0000256" key="3">
    <source>
        <dbReference type="ARBA" id="ARBA00022723"/>
    </source>
</evidence>
<evidence type="ECO:0000256" key="2">
    <source>
        <dbReference type="ARBA" id="ARBA00022617"/>
    </source>
</evidence>
<keyword evidence="8" id="KW-1185">Reference proteome</keyword>
<dbReference type="RefSeq" id="WP_007228576.1">
    <property type="nucleotide sequence ID" value="NZ_SHNP01000004.1"/>
</dbReference>
<sequence>MKLHSRKTLASIAAAVGLATSIQVLAHLDDKEPMQSYRQSYFTLLAMNFGPIGAMVKGEMPWDDAKLKVFANELGALASMDVSRAFGPGTDKGTTRAKPEIWQNQEDFKVKLTNMREALAGLQVAAGSGDKKIVAQAVGDAGKSCKACHDEYKAKNYLY</sequence>
<keyword evidence="3" id="KW-0479">Metal-binding</keyword>
<name>A0ABT3SWJ9_9GAMM</name>
<evidence type="ECO:0000313" key="7">
    <source>
        <dbReference type="EMBL" id="MCX2974377.1"/>
    </source>
</evidence>
<keyword evidence="1" id="KW-0813">Transport</keyword>